<comment type="caution">
    <text evidence="6">The sequence shown here is derived from an EMBL/GenBank/DDBJ whole genome shotgun (WGS) entry which is preliminary data.</text>
</comment>
<dbReference type="Pfam" id="PF01812">
    <property type="entry name" value="5-FTHF_cyc-lig"/>
    <property type="match status" value="1"/>
</dbReference>
<dbReference type="GO" id="GO:0009396">
    <property type="term" value="P:folic acid-containing compound biosynthetic process"/>
    <property type="evidence" value="ECO:0007669"/>
    <property type="project" value="TreeGrafter"/>
</dbReference>
<evidence type="ECO:0000256" key="3">
    <source>
        <dbReference type="ARBA" id="ARBA00022840"/>
    </source>
</evidence>
<organism evidence="6 7">
    <name type="scientific">Echinococcus granulosus</name>
    <name type="common">Hydatid tapeworm</name>
    <dbReference type="NCBI Taxonomy" id="6210"/>
    <lineage>
        <taxon>Eukaryota</taxon>
        <taxon>Metazoa</taxon>
        <taxon>Spiralia</taxon>
        <taxon>Lophotrochozoa</taxon>
        <taxon>Platyhelminthes</taxon>
        <taxon>Cestoda</taxon>
        <taxon>Eucestoda</taxon>
        <taxon>Cyclophyllidea</taxon>
        <taxon>Taeniidae</taxon>
        <taxon>Echinococcus</taxon>
        <taxon>Echinococcus granulosus group</taxon>
    </lineage>
</organism>
<dbReference type="PANTHER" id="PTHR23407">
    <property type="entry name" value="ATPASE INHIBITOR/5-FORMYLTETRAHYDROFOLATE CYCLO-LIGASE"/>
    <property type="match status" value="1"/>
</dbReference>
<dbReference type="STRING" id="6210.W6UTY0"/>
<keyword evidence="3" id="KW-0067">ATP-binding</keyword>
<dbReference type="CTD" id="36336074"/>
<dbReference type="GO" id="GO:0005524">
    <property type="term" value="F:ATP binding"/>
    <property type="evidence" value="ECO:0007669"/>
    <property type="project" value="UniProtKB-KW"/>
</dbReference>
<protein>
    <recommendedName>
        <fullName evidence="5">5-formyltetrahydrofolate cyclo-ligase</fullName>
        <ecNumber evidence="5">6.3.3.2</ecNumber>
    </recommendedName>
</protein>
<dbReference type="Proteomes" id="UP000019149">
    <property type="component" value="Unassembled WGS sequence"/>
</dbReference>
<dbReference type="InterPro" id="IPR002698">
    <property type="entry name" value="FTHF_cligase"/>
</dbReference>
<dbReference type="InterPro" id="IPR024185">
    <property type="entry name" value="FTHF_cligase-like_sf"/>
</dbReference>
<dbReference type="PANTHER" id="PTHR23407:SF1">
    <property type="entry name" value="5-FORMYLTETRAHYDROFOLATE CYCLO-LIGASE"/>
    <property type="match status" value="1"/>
</dbReference>
<dbReference type="SUPFAM" id="SSF100950">
    <property type="entry name" value="NagB/RpiA/CoA transferase-like"/>
    <property type="match status" value="1"/>
</dbReference>
<dbReference type="EMBL" id="APAU02000001">
    <property type="protein sequence ID" value="EUB65090.1"/>
    <property type="molecule type" value="Genomic_DNA"/>
</dbReference>
<dbReference type="InterPro" id="IPR037171">
    <property type="entry name" value="NagB/RpiA_transferase-like"/>
</dbReference>
<proteinExistence type="inferred from homology"/>
<dbReference type="GO" id="GO:0005739">
    <property type="term" value="C:mitochondrion"/>
    <property type="evidence" value="ECO:0007669"/>
    <property type="project" value="TreeGrafter"/>
</dbReference>
<keyword evidence="7" id="KW-1185">Reference proteome</keyword>
<gene>
    <name evidence="6" type="ORF">EGR_00359</name>
</gene>
<dbReference type="GeneID" id="36336074"/>
<dbReference type="KEGG" id="egl:EGR_00359"/>
<dbReference type="NCBIfam" id="TIGR02727">
    <property type="entry name" value="MTHFS_bact"/>
    <property type="match status" value="1"/>
</dbReference>
<dbReference type="Gene3D" id="3.40.50.10420">
    <property type="entry name" value="NagB/RpiA/CoA transferase-like"/>
    <property type="match status" value="1"/>
</dbReference>
<evidence type="ECO:0000313" key="7">
    <source>
        <dbReference type="Proteomes" id="UP000019149"/>
    </source>
</evidence>
<evidence type="ECO:0000256" key="5">
    <source>
        <dbReference type="ARBA" id="ARBA00038966"/>
    </source>
</evidence>
<dbReference type="Pfam" id="PF02466">
    <property type="entry name" value="Tim17"/>
    <property type="match status" value="1"/>
</dbReference>
<dbReference type="AlphaFoldDB" id="W6UTY0"/>
<evidence type="ECO:0000256" key="2">
    <source>
        <dbReference type="ARBA" id="ARBA00022741"/>
    </source>
</evidence>
<accession>W6UTY0</accession>
<dbReference type="GO" id="GO:0030272">
    <property type="term" value="F:5-formyltetrahydrofolate cyclo-ligase activity"/>
    <property type="evidence" value="ECO:0007669"/>
    <property type="project" value="UniProtKB-EC"/>
</dbReference>
<comment type="similarity">
    <text evidence="1">Belongs to the 5-formyltetrahydrofolate cyclo-ligase family.</text>
</comment>
<evidence type="ECO:0000256" key="4">
    <source>
        <dbReference type="ARBA" id="ARBA00036539"/>
    </source>
</evidence>
<name>W6UTY0_ECHGR</name>
<evidence type="ECO:0000313" key="6">
    <source>
        <dbReference type="EMBL" id="EUB65090.1"/>
    </source>
</evidence>
<dbReference type="GO" id="GO:0035999">
    <property type="term" value="P:tetrahydrofolate interconversion"/>
    <property type="evidence" value="ECO:0007669"/>
    <property type="project" value="TreeGrafter"/>
</dbReference>
<keyword evidence="2" id="KW-0547">Nucleotide-binding</keyword>
<dbReference type="RefSeq" id="XP_024356286.1">
    <property type="nucleotide sequence ID" value="XM_024489608.1"/>
</dbReference>
<reference evidence="6 7" key="1">
    <citation type="journal article" date="2013" name="Nat. Genet.">
        <title>The genome of the hydatid tapeworm Echinococcus granulosus.</title>
        <authorList>
            <person name="Zheng H."/>
            <person name="Zhang W."/>
            <person name="Zhang L."/>
            <person name="Zhang Z."/>
            <person name="Li J."/>
            <person name="Lu G."/>
            <person name="Zhu Y."/>
            <person name="Wang Y."/>
            <person name="Huang Y."/>
            <person name="Liu J."/>
            <person name="Kang H."/>
            <person name="Chen J."/>
            <person name="Wang L."/>
            <person name="Chen A."/>
            <person name="Yu S."/>
            <person name="Gao Z."/>
            <person name="Jin L."/>
            <person name="Gu W."/>
            <person name="Wang Z."/>
            <person name="Zhao L."/>
            <person name="Shi B."/>
            <person name="Wen H."/>
            <person name="Lin R."/>
            <person name="Jones M.K."/>
            <person name="Brejova B."/>
            <person name="Vinar T."/>
            <person name="Zhao G."/>
            <person name="McManus D.P."/>
            <person name="Chen Z."/>
            <person name="Zhou Y."/>
            <person name="Wang S."/>
        </authorList>
    </citation>
    <scope>NUCLEOTIDE SEQUENCE [LARGE SCALE GENOMIC DNA]</scope>
</reference>
<evidence type="ECO:0000256" key="1">
    <source>
        <dbReference type="ARBA" id="ARBA00010638"/>
    </source>
</evidence>
<sequence length="405" mass="44743">MDTPNKQDLRNHMKLLLASIPSSVRLKNSELLLQLVLAHEFYKTAKGVSIYVSFSTEPDTSTLIRDALRRGKVVVVPQIITETQGRGYELSTRLGLMRMRRLHDADQLLSWPLNKFGVREPPQPSDGVDQDDALTHSVDLFVVPGLAFTMKGERLGRGKGFYDQYLAGLRKFYLETHPNRLLPRTIALAFSEQIVDRIYTDQHDIRYKHILDLSDDDKNRLSMLSAGFKTATDTDDPLLLKRTLSNHISKNLSSMVMLRVPTIPLPSREEIYVHRFMDGCTFKTLISSVGGLVLGGVFGLFTASIDPLSTVTGTETVSVKTVAKEMYARAISHGKNFAVIGALFAGTECGLESYRGRSDLFNSTVTGALVGGSIGLRAGLKAGAAGAVGFACFSTIVDYYFRHNM</sequence>
<dbReference type="EC" id="6.3.3.2" evidence="5"/>
<dbReference type="OrthoDB" id="2015992at2759"/>
<comment type="catalytic activity">
    <reaction evidence="4">
        <text>(6S)-5-formyl-5,6,7,8-tetrahydrofolate + ATP = (6R)-5,10-methenyltetrahydrofolate + ADP + phosphate</text>
        <dbReference type="Rhea" id="RHEA:10488"/>
        <dbReference type="ChEBI" id="CHEBI:30616"/>
        <dbReference type="ChEBI" id="CHEBI:43474"/>
        <dbReference type="ChEBI" id="CHEBI:57455"/>
        <dbReference type="ChEBI" id="CHEBI:57457"/>
        <dbReference type="ChEBI" id="CHEBI:456216"/>
        <dbReference type="EC" id="6.3.3.2"/>
    </reaction>
</comment>